<sequence length="867" mass="98548">MFLNAGGEASNQVDSFMKFHDDAFYEGGDALRTNEIIVDAGTQRTCECVKCNNCSAEIEIPLDQKKVMQTKLTAKFEREIKDLSVQNERKTNECYQAWMSLTTANEQLEKVKMELDIRTFEKRSLDQVVEKQDENLRNLSSKYEHDKQFWVLAVHDLDKKLKIMKREHSQLSQEAHECADSIPDLNNMVSGVQALVAQCEDLKMKYSEEQTKRRKLYNQLQETKGNIRVFCRCRPLSKEEVIAGCATIVDFDAAKDGDLGILTGGATRKTFRFDRVYTPKDDQVDVFADASPLVLSVLDGYNVCIFAYGQTGTGKTFTMEGTEQNRGVNFRTLEQLFRTAEERSDTFVYNISVSVLEVYNEQIRDLLATAPTSKKLEIKQASEGFHNVPGIIEAKVESIKEVWNVLRTGSSARAVGSNNVNEHSSRSHCMLCIMVKSKNLISGECTRSKLWLVDLAGSERLAKTDAQGERLKEAQNINRSLSALGDVISALANKSSHIPYRNSKLTHLLQDSLGGDSKTLMFVQISPSDKDSSETLSSLNFATRVRGIELGPAKKQIDPNELQKMKGMLDKARQESRSKEESLRKLEENLQSIENKARSKDQTYKVQQERIKELEDQLQLKLALQNQSEKQVLQLSDKLKGREETLCALQQKVKELETKLREREQSESTILQQKVKNLESKLKEQKQESEHYGLMLQEKITELQRKLKEQEDNSESLVLHQKIKELEEKLRQKEQEMQGNLTQDYADGIRATPTIGKMGSNDGNLCEIEARILRSTNSVHRPVSQGSLYDRTRKRNSRSGETENFLPNASSDKRGRKSDPPKITKVTRPVKPATNAQGPFTSTTRRFSRDQVPGQKEKDSKKKIWSR</sequence>
<dbReference type="eggNOG" id="KOG0239">
    <property type="taxonomic scope" value="Eukaryota"/>
</dbReference>
<dbReference type="EMBL" id="KK198761">
    <property type="protein sequence ID" value="KCW54620.1"/>
    <property type="molecule type" value="Genomic_DNA"/>
</dbReference>
<dbReference type="InterPro" id="IPR001752">
    <property type="entry name" value="Kinesin_motor_dom"/>
</dbReference>
<feature type="coiled-coil region" evidence="9">
    <location>
        <begin position="562"/>
        <end position="743"/>
    </location>
</feature>
<feature type="compositionally biased region" description="Polar residues" evidence="10">
    <location>
        <begin position="834"/>
        <end position="845"/>
    </location>
</feature>
<feature type="compositionally biased region" description="Polar residues" evidence="10">
    <location>
        <begin position="777"/>
        <end position="787"/>
    </location>
</feature>
<dbReference type="GO" id="GO:0003777">
    <property type="term" value="F:microtubule motor activity"/>
    <property type="evidence" value="ECO:0007669"/>
    <property type="project" value="InterPro"/>
</dbReference>
<comment type="similarity">
    <text evidence="1">Belongs to the TRAFAC class myosin-kinesin ATPase superfamily. Kinesin family. KIN-14 subfamily.</text>
</comment>
<dbReference type="GO" id="GO:0008017">
    <property type="term" value="F:microtubule binding"/>
    <property type="evidence" value="ECO:0000318"/>
    <property type="project" value="GO_Central"/>
</dbReference>
<dbReference type="Gene3D" id="3.40.850.10">
    <property type="entry name" value="Kinesin motor domain"/>
    <property type="match status" value="1"/>
</dbReference>
<protein>
    <recommendedName>
        <fullName evidence="8">Kinesin-like protein</fullName>
    </recommendedName>
</protein>
<proteinExistence type="inferred from homology"/>
<dbReference type="PRINTS" id="PR00380">
    <property type="entry name" value="KINESINHEAVY"/>
</dbReference>
<feature type="region of interest" description="Disordered" evidence="10">
    <location>
        <begin position="777"/>
        <end position="867"/>
    </location>
</feature>
<dbReference type="SMART" id="SM00129">
    <property type="entry name" value="KISc"/>
    <property type="match status" value="1"/>
</dbReference>
<dbReference type="FunCoup" id="A0A059AMJ2">
    <property type="interactions" value="271"/>
</dbReference>
<dbReference type="Gramene" id="KCW54620">
    <property type="protein sequence ID" value="KCW54620"/>
    <property type="gene ID" value="EUGRSUZ_I00567"/>
</dbReference>
<dbReference type="InterPro" id="IPR027417">
    <property type="entry name" value="P-loop_NTPase"/>
</dbReference>
<dbReference type="InterPro" id="IPR027640">
    <property type="entry name" value="Kinesin-like_fam"/>
</dbReference>
<dbReference type="FunFam" id="3.40.850.10:FF:000057">
    <property type="entry name" value="kinesin-like protein KIN-14R"/>
    <property type="match status" value="1"/>
</dbReference>
<dbReference type="GO" id="GO:0007018">
    <property type="term" value="P:microtubule-based movement"/>
    <property type="evidence" value="ECO:0007669"/>
    <property type="project" value="InterPro"/>
</dbReference>
<gene>
    <name evidence="12" type="ORF">EUGRSUZ_I00567</name>
</gene>
<evidence type="ECO:0000256" key="8">
    <source>
        <dbReference type="RuleBase" id="RU000394"/>
    </source>
</evidence>
<evidence type="ECO:0000256" key="7">
    <source>
        <dbReference type="PROSITE-ProRule" id="PRU00283"/>
    </source>
</evidence>
<evidence type="ECO:0000256" key="3">
    <source>
        <dbReference type="ARBA" id="ARBA00022741"/>
    </source>
</evidence>
<dbReference type="PANTHER" id="PTHR47972:SF18">
    <property type="entry name" value="KINESIN-LIKE PROTEIN KIN-14R"/>
    <property type="match status" value="1"/>
</dbReference>
<dbReference type="InterPro" id="IPR036961">
    <property type="entry name" value="Kinesin_motor_dom_sf"/>
</dbReference>
<evidence type="ECO:0000259" key="11">
    <source>
        <dbReference type="PROSITE" id="PS50067"/>
    </source>
</evidence>
<evidence type="ECO:0000256" key="9">
    <source>
        <dbReference type="SAM" id="Coils"/>
    </source>
</evidence>
<evidence type="ECO:0000256" key="10">
    <source>
        <dbReference type="SAM" id="MobiDB-lite"/>
    </source>
</evidence>
<dbReference type="CDD" id="cd01366">
    <property type="entry name" value="KISc_C_terminal"/>
    <property type="match status" value="1"/>
</dbReference>
<dbReference type="InParanoid" id="A0A059AMJ2"/>
<evidence type="ECO:0000256" key="6">
    <source>
        <dbReference type="ARBA" id="ARBA00023175"/>
    </source>
</evidence>
<feature type="compositionally biased region" description="Basic and acidic residues" evidence="10">
    <location>
        <begin position="855"/>
        <end position="867"/>
    </location>
</feature>
<keyword evidence="5 9" id="KW-0175">Coiled coil</keyword>
<feature type="domain" description="Kinesin motor" evidence="11">
    <location>
        <begin position="226"/>
        <end position="548"/>
    </location>
</feature>
<evidence type="ECO:0000256" key="5">
    <source>
        <dbReference type="ARBA" id="ARBA00023054"/>
    </source>
</evidence>
<dbReference type="PANTHER" id="PTHR47972">
    <property type="entry name" value="KINESIN-LIKE PROTEIN KLP-3"/>
    <property type="match status" value="1"/>
</dbReference>
<keyword evidence="3 7" id="KW-0547">Nucleotide-binding</keyword>
<name>A0A059AMJ2_EUCGR</name>
<keyword evidence="6 7" id="KW-0505">Motor protein</keyword>
<evidence type="ECO:0000256" key="4">
    <source>
        <dbReference type="ARBA" id="ARBA00022840"/>
    </source>
</evidence>
<feature type="compositionally biased region" description="Basic and acidic residues" evidence="10">
    <location>
        <begin position="811"/>
        <end position="822"/>
    </location>
</feature>
<dbReference type="GO" id="GO:0007017">
    <property type="term" value="P:microtubule-based process"/>
    <property type="evidence" value="ECO:0000318"/>
    <property type="project" value="GO_Central"/>
</dbReference>
<dbReference type="AlphaFoldDB" id="A0A059AMJ2"/>
<reference evidence="12" key="1">
    <citation type="submission" date="2013-07" db="EMBL/GenBank/DDBJ databases">
        <title>The genome of Eucalyptus grandis.</title>
        <authorList>
            <person name="Schmutz J."/>
            <person name="Hayes R."/>
            <person name="Myburg A."/>
            <person name="Tuskan G."/>
            <person name="Grattapaglia D."/>
            <person name="Rokhsar D.S."/>
        </authorList>
    </citation>
    <scope>NUCLEOTIDE SEQUENCE</scope>
    <source>
        <tissue evidence="12">Leaf extractions</tissue>
    </source>
</reference>
<evidence type="ECO:0000256" key="1">
    <source>
        <dbReference type="ARBA" id="ARBA00010899"/>
    </source>
</evidence>
<accession>A0A059AMJ2</accession>
<dbReference type="PROSITE" id="PS00411">
    <property type="entry name" value="KINESIN_MOTOR_1"/>
    <property type="match status" value="1"/>
</dbReference>
<dbReference type="SUPFAM" id="SSF52540">
    <property type="entry name" value="P-loop containing nucleoside triphosphate hydrolases"/>
    <property type="match status" value="1"/>
</dbReference>
<organism evidence="12">
    <name type="scientific">Eucalyptus grandis</name>
    <name type="common">Flooded gum</name>
    <dbReference type="NCBI Taxonomy" id="71139"/>
    <lineage>
        <taxon>Eukaryota</taxon>
        <taxon>Viridiplantae</taxon>
        <taxon>Streptophyta</taxon>
        <taxon>Embryophyta</taxon>
        <taxon>Tracheophyta</taxon>
        <taxon>Spermatophyta</taxon>
        <taxon>Magnoliopsida</taxon>
        <taxon>eudicotyledons</taxon>
        <taxon>Gunneridae</taxon>
        <taxon>Pentapetalae</taxon>
        <taxon>rosids</taxon>
        <taxon>malvids</taxon>
        <taxon>Myrtales</taxon>
        <taxon>Myrtaceae</taxon>
        <taxon>Myrtoideae</taxon>
        <taxon>Eucalypteae</taxon>
        <taxon>Eucalyptus</taxon>
    </lineage>
</organism>
<dbReference type="GO" id="GO:0015630">
    <property type="term" value="C:microtubule cytoskeleton"/>
    <property type="evidence" value="ECO:0000318"/>
    <property type="project" value="GO_Central"/>
</dbReference>
<dbReference type="Pfam" id="PF00225">
    <property type="entry name" value="Kinesin"/>
    <property type="match status" value="1"/>
</dbReference>
<dbReference type="PROSITE" id="PS50067">
    <property type="entry name" value="KINESIN_MOTOR_2"/>
    <property type="match status" value="1"/>
</dbReference>
<dbReference type="GO" id="GO:0005874">
    <property type="term" value="C:microtubule"/>
    <property type="evidence" value="ECO:0007669"/>
    <property type="project" value="UniProtKB-KW"/>
</dbReference>
<feature type="binding site" evidence="7">
    <location>
        <begin position="309"/>
        <end position="316"/>
    </location>
    <ligand>
        <name>ATP</name>
        <dbReference type="ChEBI" id="CHEBI:30616"/>
    </ligand>
</feature>
<keyword evidence="4 7" id="KW-0067">ATP-binding</keyword>
<evidence type="ECO:0000313" key="12">
    <source>
        <dbReference type="EMBL" id="KCW54620.1"/>
    </source>
</evidence>
<dbReference type="GO" id="GO:0005524">
    <property type="term" value="F:ATP binding"/>
    <property type="evidence" value="ECO:0007669"/>
    <property type="project" value="UniProtKB-UniRule"/>
</dbReference>
<dbReference type="STRING" id="71139.A0A059AMJ2"/>
<dbReference type="InterPro" id="IPR019821">
    <property type="entry name" value="Kinesin_motor_CS"/>
</dbReference>
<keyword evidence="2 8" id="KW-0493">Microtubule</keyword>
<feature type="coiled-coil region" evidence="9">
    <location>
        <begin position="122"/>
        <end position="219"/>
    </location>
</feature>
<evidence type="ECO:0000256" key="2">
    <source>
        <dbReference type="ARBA" id="ARBA00022701"/>
    </source>
</evidence>